<dbReference type="CDD" id="cd09120">
    <property type="entry name" value="PLDc_DNaseII_1"/>
    <property type="match status" value="1"/>
</dbReference>
<dbReference type="PANTHER" id="PTHR10858">
    <property type="entry name" value="DEOXYRIBONUCLEASE II"/>
    <property type="match status" value="1"/>
</dbReference>
<proteinExistence type="inferred from homology"/>
<dbReference type="GO" id="GO:0006309">
    <property type="term" value="P:apoptotic DNA fragmentation"/>
    <property type="evidence" value="ECO:0007669"/>
    <property type="project" value="TreeGrafter"/>
</dbReference>
<keyword evidence="2" id="KW-0378">Hydrolase</keyword>
<dbReference type="GO" id="GO:0004531">
    <property type="term" value="F:deoxyribonuclease II activity"/>
    <property type="evidence" value="ECO:0007669"/>
    <property type="project" value="InterPro"/>
</dbReference>
<dbReference type="InterPro" id="IPR004947">
    <property type="entry name" value="DNase_II"/>
</dbReference>
<evidence type="ECO:0000256" key="3">
    <source>
        <dbReference type="SAM" id="SignalP"/>
    </source>
</evidence>
<feature type="chain" id="PRO_5001982189" evidence="3">
    <location>
        <begin position="20"/>
        <end position="378"/>
    </location>
</feature>
<feature type="signal peptide" evidence="3">
    <location>
        <begin position="1"/>
        <end position="19"/>
    </location>
</feature>
<name>A0A0A1WFS8_ZEUCU</name>
<keyword evidence="3" id="KW-0732">Signal</keyword>
<protein>
    <submittedName>
        <fullName evidence="4">Deoxyribonuclease-2-beta</fullName>
    </submittedName>
</protein>
<reference evidence="4" key="2">
    <citation type="journal article" date="2015" name="Gigascience">
        <title>Reconstructing a comprehensive transcriptome assembly of a white-pupal translocated strain of the pest fruit fly Bactrocera cucurbitae.</title>
        <authorList>
            <person name="Sim S.B."/>
            <person name="Calla B."/>
            <person name="Hall B."/>
            <person name="DeRego T."/>
            <person name="Geib S.M."/>
        </authorList>
    </citation>
    <scope>NUCLEOTIDE SEQUENCE</scope>
</reference>
<evidence type="ECO:0000313" key="4">
    <source>
        <dbReference type="EMBL" id="JAC97560.1"/>
    </source>
</evidence>
<reference evidence="4" key="1">
    <citation type="submission" date="2014-11" db="EMBL/GenBank/DDBJ databases">
        <authorList>
            <person name="Geib S."/>
        </authorList>
    </citation>
    <scope>NUCLEOTIDE SEQUENCE</scope>
</reference>
<comment type="similarity">
    <text evidence="1">Belongs to the DNase II family.</text>
</comment>
<dbReference type="PANTHER" id="PTHR10858:SF23">
    <property type="entry name" value="DEOXYRIBONUCLEASE II"/>
    <property type="match status" value="1"/>
</dbReference>
<organism evidence="4">
    <name type="scientific">Zeugodacus cucurbitae</name>
    <name type="common">Melon fruit fly</name>
    <name type="synonym">Bactrocera cucurbitae</name>
    <dbReference type="NCBI Taxonomy" id="28588"/>
    <lineage>
        <taxon>Eukaryota</taxon>
        <taxon>Metazoa</taxon>
        <taxon>Ecdysozoa</taxon>
        <taxon>Arthropoda</taxon>
        <taxon>Hexapoda</taxon>
        <taxon>Insecta</taxon>
        <taxon>Pterygota</taxon>
        <taxon>Neoptera</taxon>
        <taxon>Endopterygota</taxon>
        <taxon>Diptera</taxon>
        <taxon>Brachycera</taxon>
        <taxon>Muscomorpha</taxon>
        <taxon>Tephritoidea</taxon>
        <taxon>Tephritidae</taxon>
        <taxon>Zeugodacus</taxon>
        <taxon>Zeugodacus</taxon>
    </lineage>
</organism>
<evidence type="ECO:0000256" key="2">
    <source>
        <dbReference type="ARBA" id="ARBA00022801"/>
    </source>
</evidence>
<evidence type="ECO:0000256" key="1">
    <source>
        <dbReference type="ARBA" id="ARBA00007527"/>
    </source>
</evidence>
<dbReference type="EMBL" id="GBXI01016731">
    <property type="protein sequence ID" value="JAC97560.1"/>
    <property type="molecule type" value="Transcribed_RNA"/>
</dbReference>
<accession>A0A0A1WFS8</accession>
<dbReference type="Pfam" id="PF03265">
    <property type="entry name" value="DNase_II"/>
    <property type="match status" value="1"/>
</dbReference>
<gene>
    <name evidence="4" type="primary">Dnase2b</name>
    <name evidence="4" type="ORF">g.18022</name>
</gene>
<sequence length="378" mass="43059">MRRKLLLLLLLPIICGLAAKKESPNVACRDENGEVVDWFYMYKLPRIHMHYGARRNSSGFNYLYITSNNYDAWRLSTHEVTSTESMPGKLLQPLFDDERVLLVAYNDQKPNSNSSTPKAHAKGLLATDGVTAVWLVHSVPRYPEIPIYKYPLTGGRYGQSYLCMSLQGSEVDKVATQLRLMVPQIYYTRTPTAVLARFPILQQVVEGKWQREGPFQNKVKLETLGGTKFKSFAKSGKEVTELYEDVIAPALDVNLLVETWRNGGGNLETNCTLNDKVFNIKEIKEQQLQIAFNTTSDHSKWAVSQESGFKFWRWRVGGADWLCVGDINRQQEQLVRGGGSVCLKNTKVAQLYRQLIQGYEPCPRKVNETSNKKRPRED</sequence>
<dbReference type="CDD" id="cd09121">
    <property type="entry name" value="PLDc_DNaseII_2"/>
    <property type="match status" value="1"/>
</dbReference>
<dbReference type="AlphaFoldDB" id="A0A0A1WFS8"/>